<protein>
    <recommendedName>
        <fullName evidence="4">G-protein coupled receptors family 3 profile domain-containing protein</fullName>
    </recommendedName>
</protein>
<dbReference type="EMBL" id="MCOG01000193">
    <property type="protein sequence ID" value="ORY27405.1"/>
    <property type="molecule type" value="Genomic_DNA"/>
</dbReference>
<dbReference type="Gene3D" id="3.40.190.10">
    <property type="entry name" value="Periplasmic binding protein-like II"/>
    <property type="match status" value="2"/>
</dbReference>
<keyword evidence="1" id="KW-0472">Membrane</keyword>
<keyword evidence="1" id="KW-0812">Transmembrane</keyword>
<feature type="transmembrane region" description="Helical" evidence="1">
    <location>
        <begin position="232"/>
        <end position="253"/>
    </location>
</feature>
<accession>A0A1Y2AZW6</accession>
<evidence type="ECO:0000313" key="2">
    <source>
        <dbReference type="EMBL" id="ORY27405.1"/>
    </source>
</evidence>
<evidence type="ECO:0008006" key="4">
    <source>
        <dbReference type="Google" id="ProtNLM"/>
    </source>
</evidence>
<evidence type="ECO:0000256" key="1">
    <source>
        <dbReference type="SAM" id="Phobius"/>
    </source>
</evidence>
<organism evidence="2 3">
    <name type="scientific">Neocallimastix californiae</name>
    <dbReference type="NCBI Taxonomy" id="1754190"/>
    <lineage>
        <taxon>Eukaryota</taxon>
        <taxon>Fungi</taxon>
        <taxon>Fungi incertae sedis</taxon>
        <taxon>Chytridiomycota</taxon>
        <taxon>Chytridiomycota incertae sedis</taxon>
        <taxon>Neocallimastigomycetes</taxon>
        <taxon>Neocallimastigales</taxon>
        <taxon>Neocallimastigaceae</taxon>
        <taxon>Neocallimastix</taxon>
    </lineage>
</organism>
<dbReference type="STRING" id="1754190.A0A1Y2AZW6"/>
<dbReference type="Proteomes" id="UP000193920">
    <property type="component" value="Unassembled WGS sequence"/>
</dbReference>
<feature type="transmembrane region" description="Helical" evidence="1">
    <location>
        <begin position="273"/>
        <end position="294"/>
    </location>
</feature>
<sequence length="494" mass="58177">MQYGMEEKFIFIKFVDYDDFTKYTKSLLPGHKKGISGSFIGGYNIGINKYSNENKRDSIIETYKFLTSKNMQENLLKKYNIDTGITSLYDDEEICKNKECEILKSIQTVRRPNHVSLDYDIYSKNIRNYIYEFLFGNKTTDEVLKKVEDITKIYKISIYGDNVTLALIFNMSFSFIIIFMAISLIMLYFNRYKSYFNFLSDDFWLIMIIGMIFVICPGILENGTRTILKCELSLLFLMIGSTFILIPILHKLVVNFPTENKFTIWISNHKFTFLLIFTSIDILHLLLLPFFYTIKLVEPKEMEKFEICQLKKDNIIIEWNLKRTYNDLRFIVLAIYTNILFLILIIIIKSVNNTNYINQYINNTFLYLIVALLNYIIIYFSRIIKVLLKKDNDEILFIKNINKQFISNESSILNNDSTEKNQFRDQRITTNDIKNISNKDIDSNINKYKRKYSVIPSDTVKTIIKILYDHHNTIETSNCNTSGSSSSINENSYH</sequence>
<dbReference type="OrthoDB" id="5984008at2759"/>
<feature type="transmembrane region" description="Helical" evidence="1">
    <location>
        <begin position="203"/>
        <end position="220"/>
    </location>
</feature>
<keyword evidence="1" id="KW-1133">Transmembrane helix</keyword>
<feature type="transmembrane region" description="Helical" evidence="1">
    <location>
        <begin position="330"/>
        <end position="348"/>
    </location>
</feature>
<comment type="caution">
    <text evidence="2">The sequence shown here is derived from an EMBL/GenBank/DDBJ whole genome shotgun (WGS) entry which is preliminary data.</text>
</comment>
<keyword evidence="3" id="KW-1185">Reference proteome</keyword>
<dbReference type="SUPFAM" id="SSF53850">
    <property type="entry name" value="Periplasmic binding protein-like II"/>
    <property type="match status" value="1"/>
</dbReference>
<evidence type="ECO:0000313" key="3">
    <source>
        <dbReference type="Proteomes" id="UP000193920"/>
    </source>
</evidence>
<name>A0A1Y2AZW6_9FUNG</name>
<feature type="transmembrane region" description="Helical" evidence="1">
    <location>
        <begin position="163"/>
        <end position="188"/>
    </location>
</feature>
<reference evidence="2 3" key="1">
    <citation type="submission" date="2016-08" db="EMBL/GenBank/DDBJ databases">
        <title>A Parts List for Fungal Cellulosomes Revealed by Comparative Genomics.</title>
        <authorList>
            <consortium name="DOE Joint Genome Institute"/>
            <person name="Haitjema C.H."/>
            <person name="Gilmore S.P."/>
            <person name="Henske J.K."/>
            <person name="Solomon K.V."/>
            <person name="De Groot R."/>
            <person name="Kuo A."/>
            <person name="Mondo S.J."/>
            <person name="Salamov A.A."/>
            <person name="Labutti K."/>
            <person name="Zhao Z."/>
            <person name="Chiniquy J."/>
            <person name="Barry K."/>
            <person name="Brewer H.M."/>
            <person name="Purvine S.O."/>
            <person name="Wright A.T."/>
            <person name="Boxma B."/>
            <person name="Van Alen T."/>
            <person name="Hackstein J.H."/>
            <person name="Baker S.E."/>
            <person name="Grigoriev I.V."/>
            <person name="O'Malley M.A."/>
        </authorList>
    </citation>
    <scope>NUCLEOTIDE SEQUENCE [LARGE SCALE GENOMIC DNA]</scope>
    <source>
        <strain evidence="2 3">G1</strain>
    </source>
</reference>
<dbReference type="AlphaFoldDB" id="A0A1Y2AZW6"/>
<gene>
    <name evidence="2" type="ORF">LY90DRAFT_513451</name>
</gene>
<proteinExistence type="predicted"/>
<feature type="transmembrane region" description="Helical" evidence="1">
    <location>
        <begin position="360"/>
        <end position="380"/>
    </location>
</feature>